<evidence type="ECO:0000259" key="1">
    <source>
        <dbReference type="PROSITE" id="PS50206"/>
    </source>
</evidence>
<dbReference type="InterPro" id="IPR001763">
    <property type="entry name" value="Rhodanese-like_dom"/>
</dbReference>
<accession>A0A330L7T0</accession>
<dbReference type="InterPro" id="IPR036873">
    <property type="entry name" value="Rhodanese-like_dom_sf"/>
</dbReference>
<dbReference type="InParanoid" id="A0A330L7T0"/>
<dbReference type="OrthoDB" id="9800872at2"/>
<organism evidence="2 3">
    <name type="scientific">Nitrospira lenta</name>
    <dbReference type="NCBI Taxonomy" id="1436998"/>
    <lineage>
        <taxon>Bacteria</taxon>
        <taxon>Pseudomonadati</taxon>
        <taxon>Nitrospirota</taxon>
        <taxon>Nitrospiria</taxon>
        <taxon>Nitrospirales</taxon>
        <taxon>Nitrospiraceae</taxon>
        <taxon>Nitrospira</taxon>
    </lineage>
</organism>
<gene>
    <name evidence="2" type="ORF">NITLEN_20675</name>
</gene>
<dbReference type="RefSeq" id="WP_121989339.1">
    <property type="nucleotide sequence ID" value="NZ_OUNR01000012.1"/>
</dbReference>
<dbReference type="SUPFAM" id="SSF52821">
    <property type="entry name" value="Rhodanese/Cell cycle control phosphatase"/>
    <property type="match status" value="1"/>
</dbReference>
<dbReference type="SMART" id="SM00450">
    <property type="entry name" value="RHOD"/>
    <property type="match status" value="1"/>
</dbReference>
<dbReference type="EMBL" id="OUNR01000012">
    <property type="protein sequence ID" value="SPP65035.1"/>
    <property type="molecule type" value="Genomic_DNA"/>
</dbReference>
<keyword evidence="3" id="KW-1185">Reference proteome</keyword>
<keyword evidence="2" id="KW-0808">Transferase</keyword>
<dbReference type="PROSITE" id="PS50206">
    <property type="entry name" value="RHODANESE_3"/>
    <property type="match status" value="1"/>
</dbReference>
<dbReference type="AlphaFoldDB" id="A0A330L7T0"/>
<dbReference type="PANTHER" id="PTHR43031">
    <property type="entry name" value="FAD-DEPENDENT OXIDOREDUCTASE"/>
    <property type="match status" value="1"/>
</dbReference>
<name>A0A330L7T0_9BACT</name>
<reference evidence="3" key="1">
    <citation type="submission" date="2018-04" db="EMBL/GenBank/DDBJ databases">
        <authorList>
            <person name="Lucker S."/>
            <person name="Sakoula D."/>
        </authorList>
    </citation>
    <scope>NUCLEOTIDE SEQUENCE [LARGE SCALE GENOMIC DNA]</scope>
</reference>
<dbReference type="InterPro" id="IPR050229">
    <property type="entry name" value="GlpE_sulfurtransferase"/>
</dbReference>
<evidence type="ECO:0000313" key="2">
    <source>
        <dbReference type="EMBL" id="SPP65035.1"/>
    </source>
</evidence>
<dbReference type="PANTHER" id="PTHR43031:SF17">
    <property type="entry name" value="SULFURTRANSFERASE YTWF-RELATED"/>
    <property type="match status" value="1"/>
</dbReference>
<dbReference type="EC" id="2.8.1.1" evidence="2"/>
<dbReference type="Pfam" id="PF00581">
    <property type="entry name" value="Rhodanese"/>
    <property type="match status" value="1"/>
</dbReference>
<sequence>MSYSIGVKELKTRLDKGDKLVLLDVREPWEHALAKLEGSVLIPLGTLPQALTKLDKNTEIIAYCHHGMRSADATGFLVQQGFANVKNLVGGIDAWSIQVDNTVPRY</sequence>
<proteinExistence type="predicted"/>
<evidence type="ECO:0000313" key="3">
    <source>
        <dbReference type="Proteomes" id="UP000248168"/>
    </source>
</evidence>
<dbReference type="GO" id="GO:0004792">
    <property type="term" value="F:thiosulfate-cyanide sulfurtransferase activity"/>
    <property type="evidence" value="ECO:0007669"/>
    <property type="project" value="UniProtKB-EC"/>
</dbReference>
<dbReference type="Proteomes" id="UP000248168">
    <property type="component" value="Unassembled WGS sequence"/>
</dbReference>
<protein>
    <submittedName>
        <fullName evidence="2">Putative Thiosulfate sulfurtransferase GlpE</fullName>
        <ecNumber evidence="2">2.8.1.1</ecNumber>
    </submittedName>
</protein>
<feature type="domain" description="Rhodanese" evidence="1">
    <location>
        <begin position="16"/>
        <end position="104"/>
    </location>
</feature>
<dbReference type="Gene3D" id="3.40.250.10">
    <property type="entry name" value="Rhodanese-like domain"/>
    <property type="match status" value="1"/>
</dbReference>